<dbReference type="EMBL" id="CABVPN010000036">
    <property type="protein sequence ID" value="VWC18290.1"/>
    <property type="molecule type" value="Genomic_DNA"/>
</dbReference>
<reference evidence="1 2" key="1">
    <citation type="submission" date="2019-09" db="EMBL/GenBank/DDBJ databases">
        <authorList>
            <person name="Depoorter E."/>
        </authorList>
    </citation>
    <scope>NUCLEOTIDE SEQUENCE [LARGE SCALE GENOMIC DNA]</scope>
    <source>
        <strain evidence="1">LMG 24065</strain>
    </source>
</reference>
<evidence type="ECO:0000313" key="1">
    <source>
        <dbReference type="EMBL" id="VWC18290.1"/>
    </source>
</evidence>
<gene>
    <name evidence="1" type="ORF">BDI24065_05719</name>
</gene>
<keyword evidence="2" id="KW-1185">Reference proteome</keyword>
<proteinExistence type="predicted"/>
<sequence length="156" mass="17044">MVPDALPAQVELAAPALEIACEVGETEIAFGFDPVHYRVRGFDATATGMLKVNVLASAGECFHVDTFDLYHAKARTTYFARVAAKLRVKEEMVKVDLGRVLLKPEMLQTSSALGVAHHEMSVEDRRAALDLLCAPDLLVHYRSIGATSHWKALLAP</sequence>
<evidence type="ECO:0000313" key="2">
    <source>
        <dbReference type="Proteomes" id="UP000494125"/>
    </source>
</evidence>
<dbReference type="GeneID" id="93030793"/>
<dbReference type="RefSeq" id="WP_151047947.1">
    <property type="nucleotide sequence ID" value="NZ_CABVPN010000036.1"/>
</dbReference>
<accession>A0A6P2Q7X7</accession>
<organism evidence="1 2">
    <name type="scientific">Burkholderia diffusa</name>
    <dbReference type="NCBI Taxonomy" id="488732"/>
    <lineage>
        <taxon>Bacteria</taxon>
        <taxon>Pseudomonadati</taxon>
        <taxon>Pseudomonadota</taxon>
        <taxon>Betaproteobacteria</taxon>
        <taxon>Burkholderiales</taxon>
        <taxon>Burkholderiaceae</taxon>
        <taxon>Burkholderia</taxon>
        <taxon>Burkholderia cepacia complex</taxon>
    </lineage>
</organism>
<dbReference type="AlphaFoldDB" id="A0A6P2Q7X7"/>
<protein>
    <submittedName>
        <fullName evidence="1">Uncharacterized protein</fullName>
    </submittedName>
</protein>
<name>A0A6P2Q7X7_9BURK</name>
<dbReference type="Proteomes" id="UP000494125">
    <property type="component" value="Unassembled WGS sequence"/>
</dbReference>